<dbReference type="RefSeq" id="WP_051593070.1">
    <property type="nucleotide sequence ID" value="NZ_JAAZWO010000005.1"/>
</dbReference>
<evidence type="ECO:0000256" key="1">
    <source>
        <dbReference type="SAM" id="Phobius"/>
    </source>
</evidence>
<keyword evidence="1" id="KW-0472">Membrane</keyword>
<protein>
    <submittedName>
        <fullName evidence="2">Zinc ribbon domain-containing protein</fullName>
    </submittedName>
</protein>
<reference evidence="2 3" key="1">
    <citation type="submission" date="2020-04" db="EMBL/GenBank/DDBJ databases">
        <title>Genomic insights into acetone-butanol-ethanol (ABE) fermentation by sequencing solventogenic clostridia strains.</title>
        <authorList>
            <person name="Brown S."/>
        </authorList>
    </citation>
    <scope>NUCLEOTIDE SEQUENCE [LARGE SCALE GENOMIC DNA]</scope>
    <source>
        <strain evidence="2 3">DJ011</strain>
    </source>
</reference>
<name>A0A923IZN4_CLOTT</name>
<organism evidence="2 3">
    <name type="scientific">Clostridium tetanomorphum</name>
    <dbReference type="NCBI Taxonomy" id="1553"/>
    <lineage>
        <taxon>Bacteria</taxon>
        <taxon>Bacillati</taxon>
        <taxon>Bacillota</taxon>
        <taxon>Clostridia</taxon>
        <taxon>Eubacteriales</taxon>
        <taxon>Clostridiaceae</taxon>
        <taxon>Clostridium</taxon>
    </lineage>
</organism>
<keyword evidence="3" id="KW-1185">Reference proteome</keyword>
<keyword evidence="1" id="KW-0812">Transmembrane</keyword>
<dbReference type="EMBL" id="JAAZWO010000005">
    <property type="protein sequence ID" value="MBC2397182.1"/>
    <property type="molecule type" value="Genomic_DNA"/>
</dbReference>
<evidence type="ECO:0000313" key="3">
    <source>
        <dbReference type="Proteomes" id="UP000563151"/>
    </source>
</evidence>
<gene>
    <name evidence="2" type="ORF">HGG79_05220</name>
</gene>
<feature type="transmembrane region" description="Helical" evidence="1">
    <location>
        <begin position="50"/>
        <end position="72"/>
    </location>
</feature>
<sequence length="337" mass="39093">MRCFRCGQENLDDSIYCNKCGEKIDKSIVLVNNENRIREYNTKKLRIRKFILGFISLIILFAIGAGGGYLYFKKIENQKYQAYYQNYTVNFMKATKGILLEKKITSLMCSVVSETWSSSIESRYKDFNDELIELNKRWSRNGFLKSREDAKNKIELEMSQLKNPPNDYKEAYNTLVELYGYYSQIYNQSVSPKGSLITYNQDVNNKTGEFDKIYDKLAIIKPDIKLIDMDEPDDSKDNLNQLNTNIVKNKFQSIDNNKNITSNEAVDIVKRFFPQLNSDAIIEYDHTENINGKDYYVVHIYSIVNNHTATVGWYCVDTNTGKAYEWNLANGTLAILS</sequence>
<dbReference type="AlphaFoldDB" id="A0A923IZN4"/>
<evidence type="ECO:0000313" key="2">
    <source>
        <dbReference type="EMBL" id="MBC2397182.1"/>
    </source>
</evidence>
<comment type="caution">
    <text evidence="2">The sequence shown here is derived from an EMBL/GenBank/DDBJ whole genome shotgun (WGS) entry which is preliminary data.</text>
</comment>
<dbReference type="Proteomes" id="UP000563151">
    <property type="component" value="Unassembled WGS sequence"/>
</dbReference>
<accession>A0A923IZN4</accession>
<keyword evidence="1" id="KW-1133">Transmembrane helix</keyword>
<proteinExistence type="predicted"/>